<keyword evidence="2" id="KW-1133">Transmembrane helix</keyword>
<feature type="compositionally biased region" description="Polar residues" evidence="1">
    <location>
        <begin position="433"/>
        <end position="456"/>
    </location>
</feature>
<feature type="chain" id="PRO_5043665533" evidence="3">
    <location>
        <begin position="21"/>
        <end position="456"/>
    </location>
</feature>
<evidence type="ECO:0000313" key="5">
    <source>
        <dbReference type="Proteomes" id="UP001465755"/>
    </source>
</evidence>
<evidence type="ECO:0000313" key="4">
    <source>
        <dbReference type="EMBL" id="KAK9806421.1"/>
    </source>
</evidence>
<feature type="transmembrane region" description="Helical" evidence="2">
    <location>
        <begin position="338"/>
        <end position="357"/>
    </location>
</feature>
<keyword evidence="2" id="KW-0472">Membrane</keyword>
<evidence type="ECO:0000256" key="2">
    <source>
        <dbReference type="SAM" id="Phobius"/>
    </source>
</evidence>
<keyword evidence="5" id="KW-1185">Reference proteome</keyword>
<organism evidence="4 5">
    <name type="scientific">Symbiochloris irregularis</name>
    <dbReference type="NCBI Taxonomy" id="706552"/>
    <lineage>
        <taxon>Eukaryota</taxon>
        <taxon>Viridiplantae</taxon>
        <taxon>Chlorophyta</taxon>
        <taxon>core chlorophytes</taxon>
        <taxon>Trebouxiophyceae</taxon>
        <taxon>Trebouxiales</taxon>
        <taxon>Trebouxiaceae</taxon>
        <taxon>Symbiochloris</taxon>
    </lineage>
</organism>
<feature type="compositionally biased region" description="Pro residues" evidence="1">
    <location>
        <begin position="65"/>
        <end position="106"/>
    </location>
</feature>
<dbReference type="PANTHER" id="PTHR45725">
    <property type="entry name" value="FORMIN HOMOLOGY 2 FAMILY MEMBER"/>
    <property type="match status" value="1"/>
</dbReference>
<dbReference type="Proteomes" id="UP001465755">
    <property type="component" value="Unassembled WGS sequence"/>
</dbReference>
<feature type="compositionally biased region" description="Low complexity" evidence="1">
    <location>
        <begin position="36"/>
        <end position="64"/>
    </location>
</feature>
<keyword evidence="2" id="KW-0812">Transmembrane</keyword>
<name>A0AAW1PAC4_9CHLO</name>
<feature type="region of interest" description="Disordered" evidence="1">
    <location>
        <begin position="36"/>
        <end position="106"/>
    </location>
</feature>
<gene>
    <name evidence="4" type="ORF">WJX73_004819</name>
</gene>
<sequence>MVGRQRLLVLLVMALHTCQGATPASALANALGINSASPSPKASQSPTTTPKAAATQTSLQTTANPTPPVVASPPPRVVSPPPAPAANPTASPPPGPSVPPPAPPAPPGYTSVQAVLRVAGPNVTPFNPQKQAVLIYALASIMQTINQNEIGIILVQAATSTSRRRLLDADTAAESAHQAKDMGFAIPQFGAISSLPIESLTASSEGIAKALPAVAKKVTRNLLQYANTLPEPAEQDVTIANLQAGTLRNVVDVTVQFNTTAGQSVNAVIQEIYQITSTNGSLNAALQSQGETLWGVQLLSANSAKPQGYKQAPTVCNESWAGICLDGSGLSSAGVKGIIAAGVIVIVGALTGLCVWWDIRRRGARAHGELEYPDSPWHASPMARYLGTLTGGRLGTPRGARTPKGAKSHNEVAMTASSRAAPPPAEPAIPTGGDSNAATRLPSRTVSNTNRNMAFV</sequence>
<dbReference type="InterPro" id="IPR051425">
    <property type="entry name" value="Formin_Homology"/>
</dbReference>
<protein>
    <submittedName>
        <fullName evidence="4">Uncharacterized protein</fullName>
    </submittedName>
</protein>
<accession>A0AAW1PAC4</accession>
<dbReference type="AlphaFoldDB" id="A0AAW1PAC4"/>
<dbReference type="PANTHER" id="PTHR45725:SF1">
    <property type="entry name" value="DISHEVELLED ASSOCIATED ACTIVATOR OF MORPHOGENESIS, ISOFORM D"/>
    <property type="match status" value="1"/>
</dbReference>
<proteinExistence type="predicted"/>
<feature type="region of interest" description="Disordered" evidence="1">
    <location>
        <begin position="391"/>
        <end position="456"/>
    </location>
</feature>
<comment type="caution">
    <text evidence="4">The sequence shown here is derived from an EMBL/GenBank/DDBJ whole genome shotgun (WGS) entry which is preliminary data.</text>
</comment>
<evidence type="ECO:0000256" key="3">
    <source>
        <dbReference type="SAM" id="SignalP"/>
    </source>
</evidence>
<reference evidence="4 5" key="1">
    <citation type="journal article" date="2024" name="Nat. Commun.">
        <title>Phylogenomics reveals the evolutionary origins of lichenization in chlorophyte algae.</title>
        <authorList>
            <person name="Puginier C."/>
            <person name="Libourel C."/>
            <person name="Otte J."/>
            <person name="Skaloud P."/>
            <person name="Haon M."/>
            <person name="Grisel S."/>
            <person name="Petersen M."/>
            <person name="Berrin J.G."/>
            <person name="Delaux P.M."/>
            <person name="Dal Grande F."/>
            <person name="Keller J."/>
        </authorList>
    </citation>
    <scope>NUCLEOTIDE SEQUENCE [LARGE SCALE GENOMIC DNA]</scope>
    <source>
        <strain evidence="4 5">SAG 2036</strain>
    </source>
</reference>
<keyword evidence="3" id="KW-0732">Signal</keyword>
<evidence type="ECO:0000256" key="1">
    <source>
        <dbReference type="SAM" id="MobiDB-lite"/>
    </source>
</evidence>
<dbReference type="EMBL" id="JALJOQ010000038">
    <property type="protein sequence ID" value="KAK9806421.1"/>
    <property type="molecule type" value="Genomic_DNA"/>
</dbReference>
<feature type="signal peptide" evidence="3">
    <location>
        <begin position="1"/>
        <end position="20"/>
    </location>
</feature>